<evidence type="ECO:0000313" key="1">
    <source>
        <dbReference type="EMBL" id="MBS5332799.1"/>
    </source>
</evidence>
<comment type="caution">
    <text evidence="1">The sequence shown here is derived from an EMBL/GenBank/DDBJ whole genome shotgun (WGS) entry which is preliminary data.</text>
</comment>
<dbReference type="EMBL" id="JAGZGG010000023">
    <property type="protein sequence ID" value="MBS5332799.1"/>
    <property type="molecule type" value="Genomic_DNA"/>
</dbReference>
<dbReference type="Proteomes" id="UP000759273">
    <property type="component" value="Unassembled WGS sequence"/>
</dbReference>
<gene>
    <name evidence="1" type="ORF">KHY36_09755</name>
</gene>
<protein>
    <submittedName>
        <fullName evidence="1">Uncharacterized protein</fullName>
    </submittedName>
</protein>
<evidence type="ECO:0000313" key="2">
    <source>
        <dbReference type="Proteomes" id="UP000759273"/>
    </source>
</evidence>
<proteinExistence type="predicted"/>
<organism evidence="1 2">
    <name type="scientific">Subdoligranulum variabile</name>
    <dbReference type="NCBI Taxonomy" id="214851"/>
    <lineage>
        <taxon>Bacteria</taxon>
        <taxon>Bacillati</taxon>
        <taxon>Bacillota</taxon>
        <taxon>Clostridia</taxon>
        <taxon>Eubacteriales</taxon>
        <taxon>Oscillospiraceae</taxon>
        <taxon>Subdoligranulum</taxon>
    </lineage>
</organism>
<accession>A0A943DDF6</accession>
<reference evidence="1" key="1">
    <citation type="submission" date="2021-02" db="EMBL/GenBank/DDBJ databases">
        <title>Infant gut strain persistence is associated with maternal origin, phylogeny, and functional potential including surface adhesion and iron acquisition.</title>
        <authorList>
            <person name="Lou Y.C."/>
        </authorList>
    </citation>
    <scope>NUCLEOTIDE SEQUENCE</scope>
    <source>
        <strain evidence="1">L3_101_000M1_dasL3_101_000M1_concoct_87</strain>
    </source>
</reference>
<dbReference type="AlphaFoldDB" id="A0A943DDF6"/>
<sequence>MCNSPVHYIAAKIKDLLSQTVRHAAQSLLALCGVGIIEDGELCWSPPGYTTICCNFGEPDAYGKMEAANMIASKINLGELPEKKKSPKRKIA</sequence>
<name>A0A943DDF6_9FIRM</name>